<dbReference type="GO" id="GO:0008374">
    <property type="term" value="F:O-acyltransferase activity"/>
    <property type="evidence" value="ECO:0007669"/>
    <property type="project" value="InterPro"/>
</dbReference>
<dbReference type="InterPro" id="IPR044851">
    <property type="entry name" value="Wax_synthase"/>
</dbReference>
<dbReference type="Proteomes" id="UP001355207">
    <property type="component" value="Chromosome 11"/>
</dbReference>
<feature type="transmembrane region" description="Helical" evidence="2">
    <location>
        <begin position="50"/>
        <end position="72"/>
    </location>
</feature>
<evidence type="ECO:0000313" key="4">
    <source>
        <dbReference type="Proteomes" id="UP001355207"/>
    </source>
</evidence>
<dbReference type="EMBL" id="CP144108">
    <property type="protein sequence ID" value="WWC92944.1"/>
    <property type="molecule type" value="Genomic_DNA"/>
</dbReference>
<dbReference type="PANTHER" id="PTHR31595">
    <property type="entry name" value="LONG-CHAIN-ALCOHOL O-FATTY-ACYLTRANSFERASE 3-RELATED"/>
    <property type="match status" value="1"/>
</dbReference>
<feature type="region of interest" description="Disordered" evidence="1">
    <location>
        <begin position="357"/>
        <end position="393"/>
    </location>
</feature>
<feature type="transmembrane region" description="Helical" evidence="2">
    <location>
        <begin position="78"/>
        <end position="99"/>
    </location>
</feature>
<proteinExistence type="predicted"/>
<evidence type="ECO:0008006" key="5">
    <source>
        <dbReference type="Google" id="ProtNLM"/>
    </source>
</evidence>
<keyword evidence="2" id="KW-0812">Transmembrane</keyword>
<dbReference type="RefSeq" id="XP_066079706.1">
    <property type="nucleotide sequence ID" value="XM_066223609.1"/>
</dbReference>
<dbReference type="AlphaFoldDB" id="A0AAX4K745"/>
<feature type="transmembrane region" description="Helical" evidence="2">
    <location>
        <begin position="26"/>
        <end position="43"/>
    </location>
</feature>
<organism evidence="3 4">
    <name type="scientific">Kwoniella dendrophila CBS 6074</name>
    <dbReference type="NCBI Taxonomy" id="1295534"/>
    <lineage>
        <taxon>Eukaryota</taxon>
        <taxon>Fungi</taxon>
        <taxon>Dikarya</taxon>
        <taxon>Basidiomycota</taxon>
        <taxon>Agaricomycotina</taxon>
        <taxon>Tremellomycetes</taxon>
        <taxon>Tremellales</taxon>
        <taxon>Cryptococcaceae</taxon>
        <taxon>Kwoniella</taxon>
    </lineage>
</organism>
<keyword evidence="2" id="KW-0472">Membrane</keyword>
<protein>
    <recommendedName>
        <fullName evidence="5">Wax synthase domain-containing protein</fullName>
    </recommendedName>
</protein>
<evidence type="ECO:0000256" key="1">
    <source>
        <dbReference type="SAM" id="MobiDB-lite"/>
    </source>
</evidence>
<reference evidence="3 4" key="1">
    <citation type="submission" date="2024-01" db="EMBL/GenBank/DDBJ databases">
        <title>Comparative genomics of Cryptococcus and Kwoniella reveals pathogenesis evolution and contrasting modes of karyotype evolution via chromosome fusion or intercentromeric recombination.</title>
        <authorList>
            <person name="Coelho M.A."/>
            <person name="David-Palma M."/>
            <person name="Shea T."/>
            <person name="Bowers K."/>
            <person name="McGinley-Smith S."/>
            <person name="Mohammad A.W."/>
            <person name="Gnirke A."/>
            <person name="Yurkov A.M."/>
            <person name="Nowrousian M."/>
            <person name="Sun S."/>
            <person name="Cuomo C.A."/>
            <person name="Heitman J."/>
        </authorList>
    </citation>
    <scope>NUCLEOTIDE SEQUENCE [LARGE SCALE GENOMIC DNA]</scope>
    <source>
        <strain evidence="3 4">CBS 6074</strain>
    </source>
</reference>
<name>A0AAX4K745_9TREE</name>
<dbReference type="PANTHER" id="PTHR31595:SF57">
    <property type="entry name" value="OS04G0481900 PROTEIN"/>
    <property type="match status" value="1"/>
</dbReference>
<dbReference type="GO" id="GO:0006629">
    <property type="term" value="P:lipid metabolic process"/>
    <property type="evidence" value="ECO:0007669"/>
    <property type="project" value="InterPro"/>
</dbReference>
<evidence type="ECO:0000313" key="3">
    <source>
        <dbReference type="EMBL" id="WWC92944.1"/>
    </source>
</evidence>
<gene>
    <name evidence="3" type="ORF">L201_007907</name>
</gene>
<dbReference type="GeneID" id="91098575"/>
<sequence length="545" mass="62957">MVSIPIPLNKWLSKLPAPHTKQPSDVILGLSTIMLIICTLTTPHTGGWKLFRMGIVTPFAIGVFVYLTFVQIEADEMTHWGTSILFSIFVMRLFEYFFFFSPEEHCHRMIPKSRLHSQIKSIKSNGLESGEKAEHLTLTTNEEDDILVPEPVPAPFTLEKFYWAWSLWWSYRGIGWNFQCPLPSSSLAEPYTRKSTRKEWWFKTAKFYLLAYLLDDFFRSIRNIYAADFFSGQRSYDDLSQFERGLFSTAVVIRVWYGLNNSWCATALMFVPLGYYMGWEGELTTPWGWPPMFGALSNLWKHPGLSTMWSKTWHGYNRRWLYVLGWIGIGENVLGLTHTGISSHPTIPEQLQKLHTKNGHHQALNNSPNQSGQVTPSHPIPTSITKNSGKNEGLPIRRKMSTKLMIQNLIKSFITFLLSGLNHDFGSLALLVKNYPWQTKPVYLGDILRLTPFFIVQPIGLTIEAIIKINYRRFKSTYLRGSKPEPAWLTFLERLIGFIWTWIWLGYTARPFVEGMVQLGAYRRDGGRQLFPSIFGGLIWGKWWI</sequence>
<keyword evidence="2" id="KW-1133">Transmembrane helix</keyword>
<feature type="compositionally biased region" description="Polar residues" evidence="1">
    <location>
        <begin position="363"/>
        <end position="390"/>
    </location>
</feature>
<keyword evidence="4" id="KW-1185">Reference proteome</keyword>
<evidence type="ECO:0000256" key="2">
    <source>
        <dbReference type="SAM" id="Phobius"/>
    </source>
</evidence>
<accession>A0AAX4K745</accession>